<dbReference type="EC" id="2.7.13.3" evidence="2"/>
<dbReference type="PANTHER" id="PTHR42878:SF7">
    <property type="entry name" value="SENSOR HISTIDINE KINASE GLRK"/>
    <property type="match status" value="1"/>
</dbReference>
<dbReference type="GO" id="GO:0005524">
    <property type="term" value="F:ATP binding"/>
    <property type="evidence" value="ECO:0007669"/>
    <property type="project" value="UniProtKB-KW"/>
</dbReference>
<evidence type="ECO:0000256" key="2">
    <source>
        <dbReference type="ARBA" id="ARBA00012438"/>
    </source>
</evidence>
<evidence type="ECO:0000256" key="4">
    <source>
        <dbReference type="ARBA" id="ARBA00022741"/>
    </source>
</evidence>
<dbReference type="GO" id="GO:0007234">
    <property type="term" value="P:osmosensory signaling via phosphorelay pathway"/>
    <property type="evidence" value="ECO:0007669"/>
    <property type="project" value="TreeGrafter"/>
</dbReference>
<dbReference type="AlphaFoldDB" id="A0A0U5H241"/>
<dbReference type="InterPro" id="IPR003661">
    <property type="entry name" value="HisK_dim/P_dom"/>
</dbReference>
<evidence type="ECO:0000256" key="6">
    <source>
        <dbReference type="ARBA" id="ARBA00022840"/>
    </source>
</evidence>
<keyword evidence="8" id="KW-0812">Transmembrane</keyword>
<evidence type="ECO:0000256" key="7">
    <source>
        <dbReference type="ARBA" id="ARBA00023012"/>
    </source>
</evidence>
<dbReference type="GO" id="GO:0000155">
    <property type="term" value="F:phosphorelay sensor kinase activity"/>
    <property type="evidence" value="ECO:0007669"/>
    <property type="project" value="InterPro"/>
</dbReference>
<evidence type="ECO:0000256" key="5">
    <source>
        <dbReference type="ARBA" id="ARBA00022777"/>
    </source>
</evidence>
<dbReference type="SMART" id="SM00388">
    <property type="entry name" value="HisKA"/>
    <property type="match status" value="1"/>
</dbReference>
<keyword evidence="3 10" id="KW-0808">Transferase</keyword>
<comment type="catalytic activity">
    <reaction evidence="1">
        <text>ATP + protein L-histidine = ADP + protein N-phospho-L-histidine.</text>
        <dbReference type="EC" id="2.7.13.3"/>
    </reaction>
</comment>
<dbReference type="KEGG" id="hhb:Hhub_2281"/>
<dbReference type="EMBL" id="LN831302">
    <property type="protein sequence ID" value="CQH55784.1"/>
    <property type="molecule type" value="Genomic_DNA"/>
</dbReference>
<dbReference type="GO" id="GO:0030295">
    <property type="term" value="F:protein kinase activator activity"/>
    <property type="evidence" value="ECO:0007669"/>
    <property type="project" value="TreeGrafter"/>
</dbReference>
<accession>A0A0U5H241</accession>
<proteinExistence type="predicted"/>
<dbReference type="Pfam" id="PF16927">
    <property type="entry name" value="HisKA_7TM"/>
    <property type="match status" value="1"/>
</dbReference>
<feature type="domain" description="Signal transduction histidine kinase dimerisation/phosphoacceptor" evidence="9">
    <location>
        <begin position="339"/>
        <end position="407"/>
    </location>
</feature>
<feature type="transmembrane region" description="Helical" evidence="8">
    <location>
        <begin position="40"/>
        <end position="60"/>
    </location>
</feature>
<dbReference type="RefSeq" id="WP_082687184.1">
    <property type="nucleotide sequence ID" value="NZ_CEML01000002.1"/>
</dbReference>
<evidence type="ECO:0000256" key="1">
    <source>
        <dbReference type="ARBA" id="ARBA00000085"/>
    </source>
</evidence>
<dbReference type="SUPFAM" id="SSF47384">
    <property type="entry name" value="Homodimeric domain of signal transducing histidine kinase"/>
    <property type="match status" value="1"/>
</dbReference>
<keyword evidence="8" id="KW-1133">Transmembrane helix</keyword>
<dbReference type="GO" id="GO:0000156">
    <property type="term" value="F:phosphorelay response regulator activity"/>
    <property type="evidence" value="ECO:0007669"/>
    <property type="project" value="TreeGrafter"/>
</dbReference>
<keyword evidence="4" id="KW-0547">Nucleotide-binding</keyword>
<feature type="transmembrane region" description="Helical" evidence="8">
    <location>
        <begin position="72"/>
        <end position="93"/>
    </location>
</feature>
<organism evidence="10 11">
    <name type="scientific">Halobacterium hubeiense</name>
    <dbReference type="NCBI Taxonomy" id="1407499"/>
    <lineage>
        <taxon>Archaea</taxon>
        <taxon>Methanobacteriati</taxon>
        <taxon>Methanobacteriota</taxon>
        <taxon>Stenosarchaea group</taxon>
        <taxon>Halobacteria</taxon>
        <taxon>Halobacteriales</taxon>
        <taxon>Halobacteriaceae</taxon>
        <taxon>Halobacterium</taxon>
    </lineage>
</organism>
<reference evidence="11" key="1">
    <citation type="journal article" date="2016" name="Environ. Microbiol.">
        <title>The complete genome of a viable archaeum isolated from 123-million-year-old rock salt.</title>
        <authorList>
            <person name="Jaakkola S.T."/>
            <person name="Pfeiffer F."/>
            <person name="Ravantti J.J."/>
            <person name="Guo Q."/>
            <person name="Liu Y."/>
            <person name="Chen X."/>
            <person name="Ma H."/>
            <person name="Yang C."/>
            <person name="Oksanen H.M."/>
            <person name="Bamford D.H."/>
        </authorList>
    </citation>
    <scope>NUCLEOTIDE SEQUENCE</scope>
    <source>
        <strain evidence="11">JI20-1</strain>
    </source>
</reference>
<evidence type="ECO:0000259" key="9">
    <source>
        <dbReference type="SMART" id="SM00388"/>
    </source>
</evidence>
<dbReference type="GeneID" id="26658928"/>
<evidence type="ECO:0000313" key="10">
    <source>
        <dbReference type="EMBL" id="CQH55784.1"/>
    </source>
</evidence>
<feature type="transmembrane region" description="Helical" evidence="8">
    <location>
        <begin position="178"/>
        <end position="199"/>
    </location>
</feature>
<dbReference type="Gene3D" id="1.10.287.130">
    <property type="match status" value="1"/>
</dbReference>
<dbReference type="InterPro" id="IPR031621">
    <property type="entry name" value="HisKA_7TM"/>
</dbReference>
<dbReference type="CDD" id="cd00082">
    <property type="entry name" value="HisKA"/>
    <property type="match status" value="1"/>
</dbReference>
<dbReference type="InterPro" id="IPR050351">
    <property type="entry name" value="BphY/WalK/GraS-like"/>
</dbReference>
<evidence type="ECO:0000256" key="8">
    <source>
        <dbReference type="SAM" id="Phobius"/>
    </source>
</evidence>
<dbReference type="Proteomes" id="UP000066737">
    <property type="component" value="Chromosome I"/>
</dbReference>
<keyword evidence="6" id="KW-0067">ATP-binding</keyword>
<keyword evidence="7" id="KW-0902">Two-component regulatory system</keyword>
<name>A0A0U5H241_9EURY</name>
<protein>
    <recommendedName>
        <fullName evidence="2">histidine kinase</fullName>
        <ecNumber evidence="2">2.7.13.3</ecNumber>
    </recommendedName>
</protein>
<feature type="transmembrane region" description="Helical" evidence="8">
    <location>
        <begin position="105"/>
        <end position="126"/>
    </location>
</feature>
<sequence length="552" mass="58810">MGLSLVFLAYVAAFGAAVVGCAVGLRRALRVADAGTRRGLAGVVAGSGGWALFELAFLVAPSAFLQYVAYDLSLVVGLSTVGAWLYFCSAYTGRSFHHNTTYRRAAVATYVSIVAVKLTNHVHGLYFTTRAVDSPFPHLAIQHGTIHWLVAGLSYALVAVGFFMLFELFLEADYDTRPLGALVGVTALPVALDVVGFASPLLVDINYEPLGVAAFALGVLYVYEEEFLAVQLTDGVDDAVVYLDGADRIRESNGRARDLFAALGGATGERFDDVLPDIAETLGDDHPVVARADDGETRYYLVTDTSFSLGQSDIGRMVVFSDVTRTERKRRELERHNEQLEGFAAAIRHELLNTLQIIGGRVTVAGNALDSGDVEAARESLRTASETTDRMSGIVEDLSVLARHGKTLEDTERVDFRAAVADAWADADVGDLSLSVEGDADVVADPTRVRELLASAFAFAAHNGASEVTVERGDDWFAVAGDGRPPGDADPEAFFEYGSAVPDSEAGILLPNVRMLAAVHGWSASLDTDYEDGVRVVVSGTGSVSRPGDDAA</sequence>
<dbReference type="InterPro" id="IPR036097">
    <property type="entry name" value="HisK_dim/P_sf"/>
</dbReference>
<dbReference type="OrthoDB" id="8127at2157"/>
<feature type="transmembrane region" description="Helical" evidence="8">
    <location>
        <begin position="6"/>
        <end position="28"/>
    </location>
</feature>
<evidence type="ECO:0000313" key="11">
    <source>
        <dbReference type="Proteomes" id="UP000066737"/>
    </source>
</evidence>
<keyword evidence="5 10" id="KW-0418">Kinase</keyword>
<dbReference type="STRING" id="1407499.HHUB_2281"/>
<dbReference type="PANTHER" id="PTHR42878">
    <property type="entry name" value="TWO-COMPONENT HISTIDINE KINASE"/>
    <property type="match status" value="1"/>
</dbReference>
<keyword evidence="11" id="KW-1185">Reference proteome</keyword>
<evidence type="ECO:0000256" key="3">
    <source>
        <dbReference type="ARBA" id="ARBA00022679"/>
    </source>
</evidence>
<gene>
    <name evidence="10" type="ORF">HHUB_2281</name>
</gene>
<feature type="transmembrane region" description="Helical" evidence="8">
    <location>
        <begin position="146"/>
        <end position="166"/>
    </location>
</feature>
<keyword evidence="8" id="KW-0472">Membrane</keyword>